<evidence type="ECO:0000313" key="3">
    <source>
        <dbReference type="Proteomes" id="UP001634007"/>
    </source>
</evidence>
<feature type="region of interest" description="Disordered" evidence="1">
    <location>
        <begin position="112"/>
        <end position="188"/>
    </location>
</feature>
<feature type="compositionally biased region" description="Gly residues" evidence="1">
    <location>
        <begin position="150"/>
        <end position="176"/>
    </location>
</feature>
<dbReference type="AlphaFoldDB" id="A0ABD3IW56"/>
<organism evidence="2 3">
    <name type="scientific">Eucalyptus globulus</name>
    <name type="common">Tasmanian blue gum</name>
    <dbReference type="NCBI Taxonomy" id="34317"/>
    <lineage>
        <taxon>Eukaryota</taxon>
        <taxon>Viridiplantae</taxon>
        <taxon>Streptophyta</taxon>
        <taxon>Embryophyta</taxon>
        <taxon>Tracheophyta</taxon>
        <taxon>Spermatophyta</taxon>
        <taxon>Magnoliopsida</taxon>
        <taxon>eudicotyledons</taxon>
        <taxon>Gunneridae</taxon>
        <taxon>Pentapetalae</taxon>
        <taxon>rosids</taxon>
        <taxon>malvids</taxon>
        <taxon>Myrtales</taxon>
        <taxon>Myrtaceae</taxon>
        <taxon>Myrtoideae</taxon>
        <taxon>Eucalypteae</taxon>
        <taxon>Eucalyptus</taxon>
    </lineage>
</organism>
<protein>
    <submittedName>
        <fullName evidence="2">Uncharacterized protein</fullName>
    </submittedName>
</protein>
<dbReference type="EMBL" id="JBJKBG010000010">
    <property type="protein sequence ID" value="KAL3718263.1"/>
    <property type="molecule type" value="Genomic_DNA"/>
</dbReference>
<proteinExistence type="predicted"/>
<comment type="caution">
    <text evidence="2">The sequence shown here is derived from an EMBL/GenBank/DDBJ whole genome shotgun (WGS) entry which is preliminary data.</text>
</comment>
<name>A0ABD3IW56_EUCGL</name>
<accession>A0ABD3IW56</accession>
<keyword evidence="3" id="KW-1185">Reference proteome</keyword>
<reference evidence="2 3" key="1">
    <citation type="submission" date="2024-11" db="EMBL/GenBank/DDBJ databases">
        <title>Chromosome-level genome assembly of Eucalyptus globulus Labill. provides insights into its genome evolution.</title>
        <authorList>
            <person name="Li X."/>
        </authorList>
    </citation>
    <scope>NUCLEOTIDE SEQUENCE [LARGE SCALE GENOMIC DNA]</scope>
    <source>
        <strain evidence="2">CL2024</strain>
        <tissue evidence="2">Fresh tender leaves</tissue>
    </source>
</reference>
<evidence type="ECO:0000256" key="1">
    <source>
        <dbReference type="SAM" id="MobiDB-lite"/>
    </source>
</evidence>
<evidence type="ECO:0000313" key="2">
    <source>
        <dbReference type="EMBL" id="KAL3718263.1"/>
    </source>
</evidence>
<dbReference type="Proteomes" id="UP001634007">
    <property type="component" value="Unassembled WGS sequence"/>
</dbReference>
<gene>
    <name evidence="2" type="ORF">ACJRO7_003407</name>
</gene>
<sequence>MSLPDPQTQNRKRSRETSEVFDPVFDFLMNFADTAETIVPLGQMFGQLPVEAKEDLLKDLVGEIVVNVLNKLPDDGKEAFLERCFEGLLPKLPHESRREIKAKVQDVFSQALEASDTPGSPRLPSTIPNRFPTERRRPVPFSVRYPPAVGGRGRGGTGGGGAGGTGGGQGGRGQGRGQHTSTDDLEDS</sequence>